<dbReference type="Gene3D" id="3.40.50.150">
    <property type="entry name" value="Vaccinia Virus protein VP39"/>
    <property type="match status" value="1"/>
</dbReference>
<keyword evidence="3" id="KW-1185">Reference proteome</keyword>
<evidence type="ECO:0000313" key="2">
    <source>
        <dbReference type="EMBL" id="MEA5392835.1"/>
    </source>
</evidence>
<dbReference type="InterPro" id="IPR001173">
    <property type="entry name" value="Glyco_trans_2-like"/>
</dbReference>
<organism evidence="2 3">
    <name type="scientific">Cyanobium gracile UHCC 0139</name>
    <dbReference type="NCBI Taxonomy" id="3110308"/>
    <lineage>
        <taxon>Bacteria</taxon>
        <taxon>Bacillati</taxon>
        <taxon>Cyanobacteriota</taxon>
        <taxon>Cyanophyceae</taxon>
        <taxon>Synechococcales</taxon>
        <taxon>Prochlorococcaceae</taxon>
        <taxon>Cyanobium</taxon>
    </lineage>
</organism>
<sequence>MNGTLQPEALLRFHRRNRAYYDDLNRLHQLLVAPGLRVLEIGCGLGDLLASTQPGHGVGIERDPAIAAAARAAHPNLRIVCAEAATIDPEAIGERDPFDVILLANTLNTLEDVQGVLERLAAFCHDRTRLVVSFHNWLWQPLLKAAEGAGLRQPQPPESWLTPRDVQNLLDLAGWEVLKQGHRCLLPRRIPLLAPLANRWLSQLPLLEQLGLTHWLVARPATPAQRRPSVSVVIPARNEAGNIAAAIARMPLLGSATEVLFVEGHSSDDTWAEIERVCGSYNGPLQLRALRQSGRGKADAVWLGFDQAEGEVLMILDADLTVRPEDLPRFYKALAEGRGEFVNGCRLVYPRSSVAMPPLNTAANRFFAAAFSWLLRQRLKDTLCGTKVIWKADYERLKAGRAYFGDFDPFGDFDLLFGAAKLNLKIVEVPVRYQERSYGSSNIAHVKEGLILARMCLYAAQKLRFTP</sequence>
<dbReference type="InterPro" id="IPR029063">
    <property type="entry name" value="SAM-dependent_MTases_sf"/>
</dbReference>
<gene>
    <name evidence="2" type="ORF">VB738_16355</name>
</gene>
<dbReference type="SUPFAM" id="SSF53448">
    <property type="entry name" value="Nucleotide-diphospho-sugar transferases"/>
    <property type="match status" value="1"/>
</dbReference>
<reference evidence="2 3" key="1">
    <citation type="submission" date="2023-12" db="EMBL/GenBank/DDBJ databases">
        <title>Baltic Sea Cyanobacteria.</title>
        <authorList>
            <person name="Delbaje E."/>
            <person name="Fewer D.P."/>
            <person name="Shishido T.K."/>
        </authorList>
    </citation>
    <scope>NUCLEOTIDE SEQUENCE [LARGE SCALE GENOMIC DNA]</scope>
    <source>
        <strain evidence="2 3">UHCC 0139</strain>
    </source>
</reference>
<dbReference type="Gene3D" id="3.90.550.10">
    <property type="entry name" value="Spore Coat Polysaccharide Biosynthesis Protein SpsA, Chain A"/>
    <property type="match status" value="1"/>
</dbReference>
<dbReference type="Proteomes" id="UP001304461">
    <property type="component" value="Unassembled WGS sequence"/>
</dbReference>
<dbReference type="PANTHER" id="PTHR48090">
    <property type="entry name" value="UNDECAPRENYL-PHOSPHATE 4-DEOXY-4-FORMAMIDO-L-ARABINOSE TRANSFERASE-RELATED"/>
    <property type="match status" value="1"/>
</dbReference>
<protein>
    <submittedName>
        <fullName evidence="2">Glycosyltransferase</fullName>
        <ecNumber evidence="2">2.4.-.-</ecNumber>
    </submittedName>
</protein>
<dbReference type="Pfam" id="PF13489">
    <property type="entry name" value="Methyltransf_23"/>
    <property type="match status" value="1"/>
</dbReference>
<accession>A0ABU5RYH7</accession>
<dbReference type="CDD" id="cd04179">
    <property type="entry name" value="DPM_DPG-synthase_like"/>
    <property type="match status" value="1"/>
</dbReference>
<keyword evidence="2" id="KW-0808">Transferase</keyword>
<dbReference type="EC" id="2.4.-.-" evidence="2"/>
<dbReference type="Pfam" id="PF00535">
    <property type="entry name" value="Glycos_transf_2"/>
    <property type="match status" value="1"/>
</dbReference>
<proteinExistence type="predicted"/>
<dbReference type="EMBL" id="JAYGHX010000019">
    <property type="protein sequence ID" value="MEA5392835.1"/>
    <property type="molecule type" value="Genomic_DNA"/>
</dbReference>
<feature type="domain" description="Glycosyltransferase 2-like" evidence="1">
    <location>
        <begin position="231"/>
        <end position="362"/>
    </location>
</feature>
<dbReference type="CDD" id="cd02440">
    <property type="entry name" value="AdoMet_MTases"/>
    <property type="match status" value="1"/>
</dbReference>
<evidence type="ECO:0000313" key="3">
    <source>
        <dbReference type="Proteomes" id="UP001304461"/>
    </source>
</evidence>
<dbReference type="InterPro" id="IPR029044">
    <property type="entry name" value="Nucleotide-diphossugar_trans"/>
</dbReference>
<dbReference type="RefSeq" id="WP_323306752.1">
    <property type="nucleotide sequence ID" value="NZ_JAYGHX010000019.1"/>
</dbReference>
<dbReference type="InterPro" id="IPR050256">
    <property type="entry name" value="Glycosyltransferase_2"/>
</dbReference>
<dbReference type="GO" id="GO:0016757">
    <property type="term" value="F:glycosyltransferase activity"/>
    <property type="evidence" value="ECO:0007669"/>
    <property type="project" value="UniProtKB-KW"/>
</dbReference>
<dbReference type="SUPFAM" id="SSF53335">
    <property type="entry name" value="S-adenosyl-L-methionine-dependent methyltransferases"/>
    <property type="match status" value="1"/>
</dbReference>
<dbReference type="PANTHER" id="PTHR48090:SF7">
    <property type="entry name" value="RFBJ PROTEIN"/>
    <property type="match status" value="1"/>
</dbReference>
<evidence type="ECO:0000259" key="1">
    <source>
        <dbReference type="Pfam" id="PF00535"/>
    </source>
</evidence>
<name>A0ABU5RYH7_9CYAN</name>
<keyword evidence="2" id="KW-0328">Glycosyltransferase</keyword>
<comment type="caution">
    <text evidence="2">The sequence shown here is derived from an EMBL/GenBank/DDBJ whole genome shotgun (WGS) entry which is preliminary data.</text>
</comment>